<dbReference type="EMBL" id="CP026106">
    <property type="protein sequence ID" value="AUT71314.1"/>
    <property type="molecule type" value="Genomic_DNA"/>
</dbReference>
<evidence type="ECO:0000313" key="1">
    <source>
        <dbReference type="EMBL" id="AUT71314.1"/>
    </source>
</evidence>
<dbReference type="Proteomes" id="UP000236649">
    <property type="component" value="Chromosome 2"/>
</dbReference>
<organism evidence="1 2">
    <name type="scientific">Paraburkholderia hospita</name>
    <dbReference type="NCBI Taxonomy" id="169430"/>
    <lineage>
        <taxon>Bacteria</taxon>
        <taxon>Pseudomonadati</taxon>
        <taxon>Pseudomonadota</taxon>
        <taxon>Betaproteobacteria</taxon>
        <taxon>Burkholderiales</taxon>
        <taxon>Burkholderiaceae</taxon>
        <taxon>Paraburkholderia</taxon>
    </lineage>
</organism>
<dbReference type="KEGG" id="phs:C2L64_23800"/>
<protein>
    <submittedName>
        <fullName evidence="1">Uncharacterized protein</fullName>
    </submittedName>
</protein>
<name>A0AAN1JDI2_9BURK</name>
<gene>
    <name evidence="1" type="ORF">C2L64_23800</name>
</gene>
<dbReference type="AlphaFoldDB" id="A0AAN1JDI2"/>
<proteinExistence type="predicted"/>
<accession>A0AAN1JDI2</accession>
<reference evidence="1 2" key="1">
    <citation type="submission" date="2018-01" db="EMBL/GenBank/DDBJ databases">
        <title>Species boundaries and ecological features among Paraburkholderia terrae DSMZ17804T, P. hospita DSMZ17164T and P. caribensis DSMZ13236T.</title>
        <authorList>
            <person name="Pratama A.A."/>
        </authorList>
    </citation>
    <scope>NUCLEOTIDE SEQUENCE [LARGE SCALE GENOMIC DNA]</scope>
    <source>
        <strain evidence="1 2">DSM 17164</strain>
    </source>
</reference>
<evidence type="ECO:0000313" key="2">
    <source>
        <dbReference type="Proteomes" id="UP000236649"/>
    </source>
</evidence>
<sequence length="60" mass="6463">MTLTMRCVASIASASNHVAHAREMSFEPGHEPLFFICNLLMLLLSSPMAEALALACALQT</sequence>